<dbReference type="AlphaFoldDB" id="A0A1Q5UM90"/>
<accession>A0A1Q5UM90</accession>
<keyword evidence="2" id="KW-1185">Reference proteome</keyword>
<comment type="caution">
    <text evidence="1">The sequence shown here is derived from an EMBL/GenBank/DDBJ whole genome shotgun (WGS) entry which is preliminary data.</text>
</comment>
<organism evidence="1 2">
    <name type="scientific">Penicillium subrubescens</name>
    <dbReference type="NCBI Taxonomy" id="1316194"/>
    <lineage>
        <taxon>Eukaryota</taxon>
        <taxon>Fungi</taxon>
        <taxon>Dikarya</taxon>
        <taxon>Ascomycota</taxon>
        <taxon>Pezizomycotina</taxon>
        <taxon>Eurotiomycetes</taxon>
        <taxon>Eurotiomycetidae</taxon>
        <taxon>Eurotiales</taxon>
        <taxon>Aspergillaceae</taxon>
        <taxon>Penicillium</taxon>
    </lineage>
</organism>
<proteinExistence type="predicted"/>
<gene>
    <name evidence="1" type="ORF">PENSUB_765</name>
</gene>
<protein>
    <submittedName>
        <fullName evidence="1">Uncharacterized protein</fullName>
    </submittedName>
</protein>
<dbReference type="EMBL" id="MNBE01000128">
    <property type="protein sequence ID" value="OKP13574.1"/>
    <property type="molecule type" value="Genomic_DNA"/>
</dbReference>
<dbReference type="Proteomes" id="UP000186955">
    <property type="component" value="Unassembled WGS sequence"/>
</dbReference>
<evidence type="ECO:0000313" key="1">
    <source>
        <dbReference type="EMBL" id="OKP13574.1"/>
    </source>
</evidence>
<name>A0A1Q5UM90_9EURO</name>
<evidence type="ECO:0000313" key="2">
    <source>
        <dbReference type="Proteomes" id="UP000186955"/>
    </source>
</evidence>
<reference evidence="1 2" key="1">
    <citation type="submission" date="2016-10" db="EMBL/GenBank/DDBJ databases">
        <title>Genome sequence of the ascomycete fungus Penicillium subrubescens.</title>
        <authorList>
            <person name="De Vries R.P."/>
            <person name="Peng M."/>
            <person name="Dilokpimol A."/>
            <person name="Hilden K."/>
            <person name="Makela M.R."/>
            <person name="Grigoriev I."/>
            <person name="Riley R."/>
            <person name="Granchi Z."/>
        </authorList>
    </citation>
    <scope>NUCLEOTIDE SEQUENCE [LARGE SCALE GENOMIC DNA]</scope>
    <source>
        <strain evidence="1 2">CBS 132785</strain>
    </source>
</reference>
<sequence>MTKPRCRLPQAPDMRLMQDSEVDMEKEDMTTRAVELEEDMKIQHTVTRLALQEPRHMGRRNNHAQCAHLLDRAHQMLDVLRRDMMTVEDILESAHRDQAGRDLRVVGPLQVTLTVPFPLFLAGETLETDAVLRHEEMV</sequence>